<organism evidence="10 11">
    <name type="scientific">Rohdeia mirabilis</name>
    <dbReference type="NCBI Taxonomy" id="2528008"/>
    <lineage>
        <taxon>Bacteria</taxon>
        <taxon>Pseudomonadati</taxon>
        <taxon>Planctomycetota</taxon>
        <taxon>Planctomycetia</taxon>
        <taxon>Planctomycetia incertae sedis</taxon>
        <taxon>Rohdeia</taxon>
    </lineage>
</organism>
<dbReference type="Pfam" id="PF12704">
    <property type="entry name" value="MacB_PCD"/>
    <property type="match status" value="1"/>
</dbReference>
<dbReference type="GO" id="GO:0022857">
    <property type="term" value="F:transmembrane transporter activity"/>
    <property type="evidence" value="ECO:0007669"/>
    <property type="project" value="TreeGrafter"/>
</dbReference>
<feature type="transmembrane region" description="Helical" evidence="7">
    <location>
        <begin position="350"/>
        <end position="379"/>
    </location>
</feature>
<accession>A0A518D2M6</accession>
<proteinExistence type="inferred from homology"/>
<comment type="similarity">
    <text evidence="6">Belongs to the ABC-4 integral membrane protein family.</text>
</comment>
<evidence type="ECO:0000256" key="4">
    <source>
        <dbReference type="ARBA" id="ARBA00022989"/>
    </source>
</evidence>
<comment type="subcellular location">
    <subcellularLocation>
        <location evidence="1">Cell membrane</location>
        <topology evidence="1">Multi-pass membrane protein</topology>
    </subcellularLocation>
</comment>
<feature type="transmembrane region" description="Helical" evidence="7">
    <location>
        <begin position="304"/>
        <end position="329"/>
    </location>
</feature>
<keyword evidence="10" id="KW-0067">ATP-binding</keyword>
<evidence type="ECO:0000256" key="1">
    <source>
        <dbReference type="ARBA" id="ARBA00004651"/>
    </source>
</evidence>
<evidence type="ECO:0000313" key="11">
    <source>
        <dbReference type="Proteomes" id="UP000319342"/>
    </source>
</evidence>
<dbReference type="InterPro" id="IPR050250">
    <property type="entry name" value="Macrolide_Exporter_MacB"/>
</dbReference>
<evidence type="ECO:0000259" key="9">
    <source>
        <dbReference type="Pfam" id="PF12704"/>
    </source>
</evidence>
<dbReference type="PANTHER" id="PTHR30572:SF4">
    <property type="entry name" value="ABC TRANSPORTER PERMEASE YTRF"/>
    <property type="match status" value="1"/>
</dbReference>
<dbReference type="RefSeq" id="WP_419185945.1">
    <property type="nucleotide sequence ID" value="NZ_CP036290.1"/>
</dbReference>
<keyword evidence="11" id="KW-1185">Reference proteome</keyword>
<keyword evidence="3 7" id="KW-0812">Transmembrane</keyword>
<reference evidence="10 11" key="1">
    <citation type="submission" date="2019-02" db="EMBL/GenBank/DDBJ databases">
        <title>Deep-cultivation of Planctomycetes and their phenomic and genomic characterization uncovers novel biology.</title>
        <authorList>
            <person name="Wiegand S."/>
            <person name="Jogler M."/>
            <person name="Boedeker C."/>
            <person name="Pinto D."/>
            <person name="Vollmers J."/>
            <person name="Rivas-Marin E."/>
            <person name="Kohn T."/>
            <person name="Peeters S.H."/>
            <person name="Heuer A."/>
            <person name="Rast P."/>
            <person name="Oberbeckmann S."/>
            <person name="Bunk B."/>
            <person name="Jeske O."/>
            <person name="Meyerdierks A."/>
            <person name="Storesund J.E."/>
            <person name="Kallscheuer N."/>
            <person name="Luecker S."/>
            <person name="Lage O.M."/>
            <person name="Pohl T."/>
            <person name="Merkel B.J."/>
            <person name="Hornburger P."/>
            <person name="Mueller R.-W."/>
            <person name="Bruemmer F."/>
            <person name="Labrenz M."/>
            <person name="Spormann A.M."/>
            <person name="Op den Camp H."/>
            <person name="Overmann J."/>
            <person name="Amann R."/>
            <person name="Jetten M.S.M."/>
            <person name="Mascher T."/>
            <person name="Medema M.H."/>
            <person name="Devos D.P."/>
            <person name="Kaster A.-K."/>
            <person name="Ovreas L."/>
            <person name="Rohde M."/>
            <person name="Galperin M.Y."/>
            <person name="Jogler C."/>
        </authorList>
    </citation>
    <scope>NUCLEOTIDE SEQUENCE [LARGE SCALE GENOMIC DNA]</scope>
    <source>
        <strain evidence="10 11">Pla163</strain>
    </source>
</reference>
<evidence type="ECO:0000256" key="6">
    <source>
        <dbReference type="ARBA" id="ARBA00038076"/>
    </source>
</evidence>
<dbReference type="InterPro" id="IPR025857">
    <property type="entry name" value="MacB_PCD"/>
</dbReference>
<protein>
    <submittedName>
        <fullName evidence="10">Macrolide export ATP-binding/permease protein MacB</fullName>
        <ecNumber evidence="10">3.6.3.-</ecNumber>
    </submittedName>
</protein>
<evidence type="ECO:0000256" key="2">
    <source>
        <dbReference type="ARBA" id="ARBA00022475"/>
    </source>
</evidence>
<gene>
    <name evidence="10" type="primary">macB_3</name>
    <name evidence="10" type="ORF">Pla163_28380</name>
</gene>
<evidence type="ECO:0000313" key="10">
    <source>
        <dbReference type="EMBL" id="QDU85705.1"/>
    </source>
</evidence>
<evidence type="ECO:0000259" key="8">
    <source>
        <dbReference type="Pfam" id="PF02687"/>
    </source>
</evidence>
<keyword evidence="10" id="KW-0547">Nucleotide-binding</keyword>
<sequence length="428" mass="46447">MLAQTLSRAVKLGIRSLMLHRLRSLLTTLGVLFGTSSVIAMLAIGEGASAEAYEQIKQLGSQNVILRSVKPAESPGQSSGGGMGGSSVVIYGITHADQRRIEETFPAIADLVPVRELSQEVRHRDRVATPRVLATASNYVEVTGRLLHEGRFLDEEDERLVANVCVLGSELARHLFPNERALGREVRIGSNYFTVVGILTPRTRLSDDPASAGQETTDELLIPLTTGRKRFGELTVRQRSGSREMEQVELHELILAVDDPVNVPLVASASRRLLAMHHSKGDYEVVVPLELLARAEETKRIFNIVLSSIAGISLLVGGIGIMNVMLATVTERTREIGIRRALGAKRRHIVLQFLVECVVLSVVGGAMGVGLGLVIPIAVEYWADMRTIVTPLAPILAFTISAGIGIVFGIYPAWRAAAMDPVEALRHE</sequence>
<keyword evidence="2" id="KW-1003">Cell membrane</keyword>
<dbReference type="InterPro" id="IPR003838">
    <property type="entry name" value="ABC3_permease_C"/>
</dbReference>
<feature type="domain" description="MacB-like periplasmic core" evidence="9">
    <location>
        <begin position="24"/>
        <end position="269"/>
    </location>
</feature>
<dbReference type="GO" id="GO:0016787">
    <property type="term" value="F:hydrolase activity"/>
    <property type="evidence" value="ECO:0007669"/>
    <property type="project" value="UniProtKB-KW"/>
</dbReference>
<evidence type="ECO:0000256" key="5">
    <source>
        <dbReference type="ARBA" id="ARBA00023136"/>
    </source>
</evidence>
<dbReference type="AlphaFoldDB" id="A0A518D2M6"/>
<dbReference type="PANTHER" id="PTHR30572">
    <property type="entry name" value="MEMBRANE COMPONENT OF TRANSPORTER-RELATED"/>
    <property type="match status" value="1"/>
</dbReference>
<dbReference type="Pfam" id="PF02687">
    <property type="entry name" value="FtsX"/>
    <property type="match status" value="1"/>
</dbReference>
<dbReference type="EMBL" id="CP036290">
    <property type="protein sequence ID" value="QDU85705.1"/>
    <property type="molecule type" value="Genomic_DNA"/>
</dbReference>
<keyword evidence="10" id="KW-0378">Hydrolase</keyword>
<keyword evidence="4 7" id="KW-1133">Transmembrane helix</keyword>
<dbReference type="GO" id="GO:0005886">
    <property type="term" value="C:plasma membrane"/>
    <property type="evidence" value="ECO:0007669"/>
    <property type="project" value="UniProtKB-SubCell"/>
</dbReference>
<evidence type="ECO:0000256" key="3">
    <source>
        <dbReference type="ARBA" id="ARBA00022692"/>
    </source>
</evidence>
<dbReference type="GO" id="GO:0005524">
    <property type="term" value="F:ATP binding"/>
    <property type="evidence" value="ECO:0007669"/>
    <property type="project" value="UniProtKB-KW"/>
</dbReference>
<dbReference type="Proteomes" id="UP000319342">
    <property type="component" value="Chromosome"/>
</dbReference>
<feature type="domain" description="ABC3 transporter permease C-terminal" evidence="8">
    <location>
        <begin position="308"/>
        <end position="421"/>
    </location>
</feature>
<evidence type="ECO:0000256" key="7">
    <source>
        <dbReference type="SAM" id="Phobius"/>
    </source>
</evidence>
<dbReference type="EC" id="3.6.3.-" evidence="10"/>
<keyword evidence="5 7" id="KW-0472">Membrane</keyword>
<name>A0A518D2M6_9BACT</name>
<feature type="transmembrane region" description="Helical" evidence="7">
    <location>
        <begin position="391"/>
        <end position="411"/>
    </location>
</feature>